<keyword evidence="6" id="KW-1015">Disulfide bond</keyword>
<feature type="disulfide bond" evidence="6">
    <location>
        <begin position="336"/>
        <end position="373"/>
    </location>
</feature>
<keyword evidence="11" id="KW-1185">Reference proteome</keyword>
<feature type="domain" description="Peptidase A1" evidence="9">
    <location>
        <begin position="98"/>
        <end position="410"/>
    </location>
</feature>
<dbReference type="InterPro" id="IPR001461">
    <property type="entry name" value="Aspartic_peptidase_A1"/>
</dbReference>
<dbReference type="FunFam" id="2.40.70.10:FF:000026">
    <property type="entry name" value="Endothiapepsin"/>
    <property type="match status" value="1"/>
</dbReference>
<proteinExistence type="inferred from homology"/>
<name>A0AAN6PIY6_9PEZI</name>
<evidence type="ECO:0000256" key="8">
    <source>
        <dbReference type="SAM" id="SignalP"/>
    </source>
</evidence>
<evidence type="ECO:0000256" key="5">
    <source>
        <dbReference type="PIRSR" id="PIRSR601461-1"/>
    </source>
</evidence>
<evidence type="ECO:0000313" key="11">
    <source>
        <dbReference type="Proteomes" id="UP001303115"/>
    </source>
</evidence>
<keyword evidence="4 7" id="KW-0378">Hydrolase</keyword>
<keyword evidence="3 7" id="KW-0064">Aspartyl protease</keyword>
<organism evidence="10 11">
    <name type="scientific">Parachaetomium inaequale</name>
    <dbReference type="NCBI Taxonomy" id="2588326"/>
    <lineage>
        <taxon>Eukaryota</taxon>
        <taxon>Fungi</taxon>
        <taxon>Dikarya</taxon>
        <taxon>Ascomycota</taxon>
        <taxon>Pezizomycotina</taxon>
        <taxon>Sordariomycetes</taxon>
        <taxon>Sordariomycetidae</taxon>
        <taxon>Sordariales</taxon>
        <taxon>Chaetomiaceae</taxon>
        <taxon>Parachaetomium</taxon>
    </lineage>
</organism>
<dbReference type="PROSITE" id="PS51767">
    <property type="entry name" value="PEPTIDASE_A1"/>
    <property type="match status" value="1"/>
</dbReference>
<evidence type="ECO:0000256" key="1">
    <source>
        <dbReference type="ARBA" id="ARBA00007447"/>
    </source>
</evidence>
<evidence type="ECO:0000259" key="9">
    <source>
        <dbReference type="PROSITE" id="PS51767"/>
    </source>
</evidence>
<comment type="caution">
    <text evidence="10">The sequence shown here is derived from an EMBL/GenBank/DDBJ whole genome shotgun (WGS) entry which is preliminary data.</text>
</comment>
<evidence type="ECO:0000256" key="7">
    <source>
        <dbReference type="RuleBase" id="RU000454"/>
    </source>
</evidence>
<dbReference type="GO" id="GO:0004190">
    <property type="term" value="F:aspartic-type endopeptidase activity"/>
    <property type="evidence" value="ECO:0007669"/>
    <property type="project" value="UniProtKB-KW"/>
</dbReference>
<reference evidence="11" key="1">
    <citation type="journal article" date="2023" name="Mol. Phylogenet. Evol.">
        <title>Genome-scale phylogeny and comparative genomics of the fungal order Sordariales.</title>
        <authorList>
            <person name="Hensen N."/>
            <person name="Bonometti L."/>
            <person name="Westerberg I."/>
            <person name="Brannstrom I.O."/>
            <person name="Guillou S."/>
            <person name="Cros-Aarteil S."/>
            <person name="Calhoun S."/>
            <person name="Haridas S."/>
            <person name="Kuo A."/>
            <person name="Mondo S."/>
            <person name="Pangilinan J."/>
            <person name="Riley R."/>
            <person name="LaButti K."/>
            <person name="Andreopoulos B."/>
            <person name="Lipzen A."/>
            <person name="Chen C."/>
            <person name="Yan M."/>
            <person name="Daum C."/>
            <person name="Ng V."/>
            <person name="Clum A."/>
            <person name="Steindorff A."/>
            <person name="Ohm R.A."/>
            <person name="Martin F."/>
            <person name="Silar P."/>
            <person name="Natvig D.O."/>
            <person name="Lalanne C."/>
            <person name="Gautier V."/>
            <person name="Ament-Velasquez S.L."/>
            <person name="Kruys A."/>
            <person name="Hutchinson M.I."/>
            <person name="Powell A.J."/>
            <person name="Barry K."/>
            <person name="Miller A.N."/>
            <person name="Grigoriev I.V."/>
            <person name="Debuchy R."/>
            <person name="Gladieux P."/>
            <person name="Hiltunen Thoren M."/>
            <person name="Johannesson H."/>
        </authorList>
    </citation>
    <scope>NUCLEOTIDE SEQUENCE [LARGE SCALE GENOMIC DNA]</scope>
    <source>
        <strain evidence="11">CBS 284.82</strain>
    </source>
</reference>
<dbReference type="Gene3D" id="2.40.70.10">
    <property type="entry name" value="Acid Proteases"/>
    <property type="match status" value="2"/>
</dbReference>
<keyword evidence="8" id="KW-0732">Signal</keyword>
<feature type="chain" id="PRO_5042868457" evidence="8">
    <location>
        <begin position="18"/>
        <end position="423"/>
    </location>
</feature>
<evidence type="ECO:0000313" key="10">
    <source>
        <dbReference type="EMBL" id="KAK4041853.1"/>
    </source>
</evidence>
<accession>A0AAN6PIY6</accession>
<dbReference type="FunFam" id="2.40.70.10:FF:000024">
    <property type="entry name" value="Endothiapepsin"/>
    <property type="match status" value="1"/>
</dbReference>
<feature type="active site" evidence="5">
    <location>
        <position position="300"/>
    </location>
</feature>
<evidence type="ECO:0000256" key="4">
    <source>
        <dbReference type="ARBA" id="ARBA00022801"/>
    </source>
</evidence>
<dbReference type="PROSITE" id="PS00141">
    <property type="entry name" value="ASP_PROTEASE"/>
    <property type="match status" value="1"/>
</dbReference>
<dbReference type="Proteomes" id="UP001303115">
    <property type="component" value="Unassembled WGS sequence"/>
</dbReference>
<dbReference type="CDD" id="cd06097">
    <property type="entry name" value="Aspergillopepsin_like"/>
    <property type="match status" value="1"/>
</dbReference>
<gene>
    <name evidence="10" type="ORF">C8A01DRAFT_14457</name>
</gene>
<keyword evidence="2 7" id="KW-0645">Protease</keyword>
<sequence length="423" mass="44253">MRSLCFFAVTLAAGVLAGVLPPSPNISKAHRSGTLSLKQVRNPSFVRNGPVQLARIYHKYSAPLPDDLKAAVARIRSNTAKRSTGSAEPKPEENDVEYLTPVSIGTPEQVLNLDFDTGSSDLWVFSSETKKGDVQGQTIYDPNKSSTAKQLQGYTWQISYGDGSSSSGDVYTDTVTVGGLTVSSQAVEVAKKVSDEFTSDSNNDGLLGLGFSSINTVEPVAQKTFFDNAKSSLDAPVFTADLKAGAPGHFNFGYIDPSAHTSNITYVPVDNGDGFWAWKTSGYAVGSGSFKSTTFQGIADTGTSLLLLPSSVVSAYYGQISGAKYDSTQGGYTLSCSGSAPDFAFGVGGNDTTITVPGDYIKYAPTSSSGKTCFGGIQPDTGIGFSIFGDVALKAAFVVFDGGNQQLGWASKTLPSNSSAGAR</sequence>
<feature type="active site" evidence="5">
    <location>
        <position position="116"/>
    </location>
</feature>
<dbReference type="GO" id="GO:0006508">
    <property type="term" value="P:proteolysis"/>
    <property type="evidence" value="ECO:0007669"/>
    <property type="project" value="UniProtKB-KW"/>
</dbReference>
<evidence type="ECO:0000256" key="2">
    <source>
        <dbReference type="ARBA" id="ARBA00022670"/>
    </source>
</evidence>
<dbReference type="InterPro" id="IPR021109">
    <property type="entry name" value="Peptidase_aspartic_dom_sf"/>
</dbReference>
<protein>
    <submittedName>
        <fullName evidence="10">Aspartic peptidase domain-containing protein</fullName>
    </submittedName>
</protein>
<dbReference type="InterPro" id="IPR033121">
    <property type="entry name" value="PEPTIDASE_A1"/>
</dbReference>
<dbReference type="Pfam" id="PF00026">
    <property type="entry name" value="Asp"/>
    <property type="match status" value="1"/>
</dbReference>
<dbReference type="AlphaFoldDB" id="A0AAN6PIY6"/>
<dbReference type="PANTHER" id="PTHR47966:SF2">
    <property type="entry name" value="ASPERGILLOPEPSIN-1-RELATED"/>
    <property type="match status" value="1"/>
</dbReference>
<dbReference type="PRINTS" id="PR00792">
    <property type="entry name" value="PEPSIN"/>
</dbReference>
<dbReference type="SUPFAM" id="SSF50630">
    <property type="entry name" value="Acid proteases"/>
    <property type="match status" value="1"/>
</dbReference>
<dbReference type="EMBL" id="MU854350">
    <property type="protein sequence ID" value="KAK4041853.1"/>
    <property type="molecule type" value="Genomic_DNA"/>
</dbReference>
<dbReference type="PANTHER" id="PTHR47966">
    <property type="entry name" value="BETA-SITE APP-CLEAVING ENZYME, ISOFORM A-RELATED"/>
    <property type="match status" value="1"/>
</dbReference>
<feature type="signal peptide" evidence="8">
    <location>
        <begin position="1"/>
        <end position="17"/>
    </location>
</feature>
<dbReference type="InterPro" id="IPR001969">
    <property type="entry name" value="Aspartic_peptidase_AS"/>
</dbReference>
<evidence type="ECO:0000256" key="6">
    <source>
        <dbReference type="PIRSR" id="PIRSR601461-2"/>
    </source>
</evidence>
<comment type="similarity">
    <text evidence="1 7">Belongs to the peptidase A1 family.</text>
</comment>
<evidence type="ECO:0000256" key="3">
    <source>
        <dbReference type="ARBA" id="ARBA00022750"/>
    </source>
</evidence>
<dbReference type="InterPro" id="IPR034163">
    <property type="entry name" value="Aspergillopepsin-like_cat_dom"/>
</dbReference>